<keyword evidence="3" id="KW-1185">Reference proteome</keyword>
<gene>
    <name evidence="2" type="ORF">PCOR1329_LOCUS84558</name>
</gene>
<feature type="non-terminal residue" evidence="2">
    <location>
        <position position="129"/>
    </location>
</feature>
<reference evidence="2" key="1">
    <citation type="submission" date="2023-10" db="EMBL/GenBank/DDBJ databases">
        <authorList>
            <person name="Chen Y."/>
            <person name="Shah S."/>
            <person name="Dougan E. K."/>
            <person name="Thang M."/>
            <person name="Chan C."/>
        </authorList>
    </citation>
    <scope>NUCLEOTIDE SEQUENCE [LARGE SCALE GENOMIC DNA]</scope>
</reference>
<proteinExistence type="predicted"/>
<evidence type="ECO:0000256" key="1">
    <source>
        <dbReference type="SAM" id="MobiDB-lite"/>
    </source>
</evidence>
<evidence type="ECO:0000313" key="2">
    <source>
        <dbReference type="EMBL" id="CAK0910357.1"/>
    </source>
</evidence>
<name>A0ABN9YC66_9DINO</name>
<accession>A0ABN9YC66</accession>
<protein>
    <submittedName>
        <fullName evidence="2">Uncharacterized protein</fullName>
    </submittedName>
</protein>
<dbReference type="EMBL" id="CAUYUJ010022381">
    <property type="protein sequence ID" value="CAK0910357.1"/>
    <property type="molecule type" value="Genomic_DNA"/>
</dbReference>
<feature type="region of interest" description="Disordered" evidence="1">
    <location>
        <begin position="16"/>
        <end position="35"/>
    </location>
</feature>
<comment type="caution">
    <text evidence="2">The sequence shown here is derived from an EMBL/GenBank/DDBJ whole genome shotgun (WGS) entry which is preliminary data.</text>
</comment>
<sequence length="129" mass="13482">MAHTEHVRIALPRPLLDSDPARAGHWGPGARRRRHSRDLRCLRRSTPTSECSTFWVVAGAASTGGGQGGGAAGASGMGQDPEKEIKKVTTETNKIVEKNIVKEVNGVPLTPPVIAAIATPVALVALFAG</sequence>
<evidence type="ECO:0000313" key="3">
    <source>
        <dbReference type="Proteomes" id="UP001189429"/>
    </source>
</evidence>
<dbReference type="Proteomes" id="UP001189429">
    <property type="component" value="Unassembled WGS sequence"/>
</dbReference>
<organism evidence="2 3">
    <name type="scientific">Prorocentrum cordatum</name>
    <dbReference type="NCBI Taxonomy" id="2364126"/>
    <lineage>
        <taxon>Eukaryota</taxon>
        <taxon>Sar</taxon>
        <taxon>Alveolata</taxon>
        <taxon>Dinophyceae</taxon>
        <taxon>Prorocentrales</taxon>
        <taxon>Prorocentraceae</taxon>
        <taxon>Prorocentrum</taxon>
    </lineage>
</organism>